<dbReference type="Proteomes" id="UP000701801">
    <property type="component" value="Unassembled WGS sequence"/>
</dbReference>
<protein>
    <recommendedName>
        <fullName evidence="12">SET domain-containing protein</fullName>
    </recommendedName>
</protein>
<evidence type="ECO:0000259" key="8">
    <source>
        <dbReference type="PROSITE" id="PS50280"/>
    </source>
</evidence>
<dbReference type="PROSITE" id="PS50868">
    <property type="entry name" value="POST_SET"/>
    <property type="match status" value="1"/>
</dbReference>
<proteinExistence type="predicted"/>
<evidence type="ECO:0000256" key="4">
    <source>
        <dbReference type="ARBA" id="ARBA00022679"/>
    </source>
</evidence>
<dbReference type="InterPro" id="IPR046341">
    <property type="entry name" value="SET_dom_sf"/>
</dbReference>
<dbReference type="InterPro" id="IPR050973">
    <property type="entry name" value="H3K9_Histone-Lys_N-MTase"/>
</dbReference>
<keyword evidence="4" id="KW-0808">Transferase</keyword>
<evidence type="ECO:0008006" key="12">
    <source>
        <dbReference type="Google" id="ProtNLM"/>
    </source>
</evidence>
<dbReference type="SMART" id="SM00468">
    <property type="entry name" value="PreSET"/>
    <property type="match status" value="1"/>
</dbReference>
<name>A0A9N9LSG8_9HELO</name>
<dbReference type="InterPro" id="IPR007728">
    <property type="entry name" value="Pre-SET_dom"/>
</dbReference>
<organism evidence="10 11">
    <name type="scientific">Hymenoscyphus albidus</name>
    <dbReference type="NCBI Taxonomy" id="595503"/>
    <lineage>
        <taxon>Eukaryota</taxon>
        <taxon>Fungi</taxon>
        <taxon>Dikarya</taxon>
        <taxon>Ascomycota</taxon>
        <taxon>Pezizomycotina</taxon>
        <taxon>Leotiomycetes</taxon>
        <taxon>Helotiales</taxon>
        <taxon>Helotiaceae</taxon>
        <taxon>Hymenoscyphus</taxon>
    </lineage>
</organism>
<dbReference type="PANTHER" id="PTHR46223">
    <property type="entry name" value="HISTONE-LYSINE N-METHYLTRANSFERASE SUV39H"/>
    <property type="match status" value="1"/>
</dbReference>
<evidence type="ECO:0000313" key="11">
    <source>
        <dbReference type="Proteomes" id="UP000701801"/>
    </source>
</evidence>
<keyword evidence="7" id="KW-0862">Zinc</keyword>
<evidence type="ECO:0000313" key="10">
    <source>
        <dbReference type="EMBL" id="CAG8977737.1"/>
    </source>
</evidence>
<dbReference type="AlphaFoldDB" id="A0A9N9LSG8"/>
<dbReference type="Gene3D" id="2.170.270.10">
    <property type="entry name" value="SET domain"/>
    <property type="match status" value="1"/>
</dbReference>
<dbReference type="GO" id="GO:0005634">
    <property type="term" value="C:nucleus"/>
    <property type="evidence" value="ECO:0007669"/>
    <property type="project" value="InterPro"/>
</dbReference>
<evidence type="ECO:0000256" key="6">
    <source>
        <dbReference type="ARBA" id="ARBA00022723"/>
    </source>
</evidence>
<sequence length="293" mass="33831">MMREAYIRHFKGHPGLQNGFDPTCHWCQISTFTTHLTAHISIVNRVDDMTLPPDFVFIQRAQPGKDIELPDPAFFSGCECKKAATCKSARCSCLQDMTVLDAKNADVYVYRAEAGGYVMRDEYLETREPIYECHESCVRALQPIRKGQFIDLYVGEILTAAETEIRRKHSAITQKKDVYLFELDKFKSDADRDPSLANTVFVDGEFRSGPTRFINHSCDPNLRIFARVGDHATKRFHDLAFFAIKDIGLEEELTFDYVDGEDEKLEEEKRNPLQKREMTRCLCKSRKCRGYLW</sequence>
<dbReference type="EMBL" id="CAJVRM010000232">
    <property type="protein sequence ID" value="CAG8977737.1"/>
    <property type="molecule type" value="Genomic_DNA"/>
</dbReference>
<comment type="subcellular location">
    <subcellularLocation>
        <location evidence="1">Chromosome</location>
    </subcellularLocation>
</comment>
<dbReference type="InterPro" id="IPR003616">
    <property type="entry name" value="Post-SET_dom"/>
</dbReference>
<dbReference type="PANTHER" id="PTHR46223:SF3">
    <property type="entry name" value="HISTONE-LYSINE N-METHYLTRANSFERASE SET-23"/>
    <property type="match status" value="1"/>
</dbReference>
<dbReference type="GO" id="GO:0042054">
    <property type="term" value="F:histone methyltransferase activity"/>
    <property type="evidence" value="ECO:0007669"/>
    <property type="project" value="InterPro"/>
</dbReference>
<dbReference type="SMART" id="SM00317">
    <property type="entry name" value="SET"/>
    <property type="match status" value="1"/>
</dbReference>
<dbReference type="Pfam" id="PF00856">
    <property type="entry name" value="SET"/>
    <property type="match status" value="1"/>
</dbReference>
<dbReference type="GO" id="GO:0008270">
    <property type="term" value="F:zinc ion binding"/>
    <property type="evidence" value="ECO:0007669"/>
    <property type="project" value="InterPro"/>
</dbReference>
<keyword evidence="3" id="KW-0489">Methyltransferase</keyword>
<comment type="caution">
    <text evidence="10">The sequence shown here is derived from an EMBL/GenBank/DDBJ whole genome shotgun (WGS) entry which is preliminary data.</text>
</comment>
<dbReference type="InterPro" id="IPR001214">
    <property type="entry name" value="SET_dom"/>
</dbReference>
<evidence type="ECO:0000256" key="2">
    <source>
        <dbReference type="ARBA" id="ARBA00022454"/>
    </source>
</evidence>
<dbReference type="PROSITE" id="PS50280">
    <property type="entry name" value="SET"/>
    <property type="match status" value="1"/>
</dbReference>
<evidence type="ECO:0000259" key="9">
    <source>
        <dbReference type="PROSITE" id="PS50868"/>
    </source>
</evidence>
<dbReference type="GO" id="GO:0032259">
    <property type="term" value="P:methylation"/>
    <property type="evidence" value="ECO:0007669"/>
    <property type="project" value="UniProtKB-KW"/>
</dbReference>
<feature type="domain" description="Post-SET" evidence="9">
    <location>
        <begin position="277"/>
        <end position="293"/>
    </location>
</feature>
<reference evidence="10" key="1">
    <citation type="submission" date="2021-07" db="EMBL/GenBank/DDBJ databases">
        <authorList>
            <person name="Durling M."/>
        </authorList>
    </citation>
    <scope>NUCLEOTIDE SEQUENCE</scope>
</reference>
<dbReference type="SUPFAM" id="SSF82199">
    <property type="entry name" value="SET domain"/>
    <property type="match status" value="1"/>
</dbReference>
<evidence type="ECO:0000256" key="7">
    <source>
        <dbReference type="ARBA" id="ARBA00022833"/>
    </source>
</evidence>
<keyword evidence="2" id="KW-0158">Chromosome</keyword>
<dbReference type="GO" id="GO:0005694">
    <property type="term" value="C:chromosome"/>
    <property type="evidence" value="ECO:0007669"/>
    <property type="project" value="UniProtKB-SubCell"/>
</dbReference>
<keyword evidence="6" id="KW-0479">Metal-binding</keyword>
<accession>A0A9N9LSG8</accession>
<keyword evidence="5" id="KW-0949">S-adenosyl-L-methionine</keyword>
<evidence type="ECO:0000256" key="1">
    <source>
        <dbReference type="ARBA" id="ARBA00004286"/>
    </source>
</evidence>
<gene>
    <name evidence="10" type="ORF">HYALB_00012172</name>
</gene>
<dbReference type="OrthoDB" id="308383at2759"/>
<evidence type="ECO:0000256" key="5">
    <source>
        <dbReference type="ARBA" id="ARBA00022691"/>
    </source>
</evidence>
<feature type="domain" description="SET" evidence="8">
    <location>
        <begin position="122"/>
        <end position="258"/>
    </location>
</feature>
<keyword evidence="11" id="KW-1185">Reference proteome</keyword>
<evidence type="ECO:0000256" key="3">
    <source>
        <dbReference type="ARBA" id="ARBA00022603"/>
    </source>
</evidence>